<name>A0ABS5PJ86_9FLAO</name>
<dbReference type="Proteomes" id="UP000722625">
    <property type="component" value="Unassembled WGS sequence"/>
</dbReference>
<sequence>VGKPINFLINFRGNKTVYFAPVLPVVSTQKIVLKYYNEKFLVYIDNKLFFYGNSDFTVNESENHIGMLQLAQNDGFDSIEDFCSYFNENYKGKIIHWTDFKY</sequence>
<reference evidence="1 2" key="1">
    <citation type="journal article" date="2018" name="Int. J. Syst. Evol. Microbiol.">
        <title>Flavobacterium chryseum sp. nov. and Flavobacterium psychroterrae sp. nov., novel environmental bacteria isolated from Antarctica.</title>
        <authorList>
            <person name="Kralova S."/>
            <person name="Svec P."/>
            <person name="Busse H.J."/>
            <person name="Stankova E."/>
            <person name="Vaczi P."/>
            <person name="Sedlacek I."/>
        </authorList>
    </citation>
    <scope>NUCLEOTIDE SEQUENCE [LARGE SCALE GENOMIC DNA]</scope>
    <source>
        <strain evidence="1 2">CCM 8827</strain>
    </source>
</reference>
<organism evidence="1 2">
    <name type="scientific">Flavobacterium psychroterrae</name>
    <dbReference type="NCBI Taxonomy" id="2133767"/>
    <lineage>
        <taxon>Bacteria</taxon>
        <taxon>Pseudomonadati</taxon>
        <taxon>Bacteroidota</taxon>
        <taxon>Flavobacteriia</taxon>
        <taxon>Flavobacteriales</taxon>
        <taxon>Flavobacteriaceae</taxon>
        <taxon>Flavobacterium</taxon>
    </lineage>
</organism>
<gene>
    <name evidence="1" type="ORF">KHA90_25155</name>
</gene>
<evidence type="ECO:0000313" key="1">
    <source>
        <dbReference type="EMBL" id="MBS7234285.1"/>
    </source>
</evidence>
<evidence type="ECO:0000313" key="2">
    <source>
        <dbReference type="Proteomes" id="UP000722625"/>
    </source>
</evidence>
<accession>A0ABS5PJ86</accession>
<proteinExistence type="predicted"/>
<comment type="caution">
    <text evidence="1">The sequence shown here is derived from an EMBL/GenBank/DDBJ whole genome shotgun (WGS) entry which is preliminary data.</text>
</comment>
<dbReference type="EMBL" id="JAGYVZ010000085">
    <property type="protein sequence ID" value="MBS7234285.1"/>
    <property type="molecule type" value="Genomic_DNA"/>
</dbReference>
<protein>
    <submittedName>
        <fullName evidence="1">Uncharacterized protein</fullName>
    </submittedName>
</protein>
<keyword evidence="2" id="KW-1185">Reference proteome</keyword>
<feature type="non-terminal residue" evidence="1">
    <location>
        <position position="1"/>
    </location>
</feature>